<gene>
    <name evidence="8" type="primary">LOC106069047</name>
</gene>
<organism evidence="7 8">
    <name type="scientific">Biomphalaria glabrata</name>
    <name type="common">Bloodfluke planorb</name>
    <name type="synonym">Freshwater snail</name>
    <dbReference type="NCBI Taxonomy" id="6526"/>
    <lineage>
        <taxon>Eukaryota</taxon>
        <taxon>Metazoa</taxon>
        <taxon>Spiralia</taxon>
        <taxon>Lophotrochozoa</taxon>
        <taxon>Mollusca</taxon>
        <taxon>Gastropoda</taxon>
        <taxon>Heterobranchia</taxon>
        <taxon>Euthyneura</taxon>
        <taxon>Panpulmonata</taxon>
        <taxon>Hygrophila</taxon>
        <taxon>Lymnaeoidea</taxon>
        <taxon>Planorbidae</taxon>
        <taxon>Biomphalaria</taxon>
    </lineage>
</organism>
<dbReference type="InterPro" id="IPR008952">
    <property type="entry name" value="Tetraspanin_EC2_sf"/>
</dbReference>
<evidence type="ECO:0000313" key="7">
    <source>
        <dbReference type="Proteomes" id="UP001165740"/>
    </source>
</evidence>
<dbReference type="GO" id="GO:0016020">
    <property type="term" value="C:membrane"/>
    <property type="evidence" value="ECO:0007669"/>
    <property type="project" value="UniProtKB-SubCell"/>
</dbReference>
<keyword evidence="4 6" id="KW-1133">Transmembrane helix</keyword>
<feature type="transmembrane region" description="Helical" evidence="6">
    <location>
        <begin position="91"/>
        <end position="116"/>
    </location>
</feature>
<feature type="transmembrane region" description="Helical" evidence="6">
    <location>
        <begin position="235"/>
        <end position="263"/>
    </location>
</feature>
<dbReference type="GeneID" id="106069047"/>
<keyword evidence="5 6" id="KW-0472">Membrane</keyword>
<evidence type="ECO:0000256" key="2">
    <source>
        <dbReference type="ARBA" id="ARBA00006840"/>
    </source>
</evidence>
<dbReference type="Pfam" id="PF00335">
    <property type="entry name" value="Tetraspanin"/>
    <property type="match status" value="1"/>
</dbReference>
<evidence type="ECO:0000313" key="8">
    <source>
        <dbReference type="RefSeq" id="XP_055871321.1"/>
    </source>
</evidence>
<sequence>MAAKGLKVIFIIINILLLMFGATLIGLGAWVIVDQDGLVQLAKVGHEGTYENFSKPGILDVMSGIAVVEGSLTVLLTILGFCGLGKKSKCYLALYSGILIALILLQIALIALAGVLKDRVNQNLRKALKEVIKTEYEGFVESESKFSRSLDIAQVMFECCGLDSYLEFNSTAMKWTDRTSNQIPKTCCKLDKDAYLEEEQYIFVNRNCARLPTPDISNIGKACYNDIETWIINRIVVTLALTVAFTTFQILGTIFAFCLLHAFRKKSLV</sequence>
<comment type="similarity">
    <text evidence="2 6">Belongs to the tetraspanin (TM4SF) family.</text>
</comment>
<dbReference type="OrthoDB" id="6254918at2759"/>
<dbReference type="PRINTS" id="PR00259">
    <property type="entry name" value="TMFOUR"/>
</dbReference>
<evidence type="ECO:0000256" key="4">
    <source>
        <dbReference type="ARBA" id="ARBA00022989"/>
    </source>
</evidence>
<dbReference type="AlphaFoldDB" id="A0A9W2Z8T0"/>
<dbReference type="InterPro" id="IPR000301">
    <property type="entry name" value="Tetraspanin_animals"/>
</dbReference>
<evidence type="ECO:0000256" key="6">
    <source>
        <dbReference type="RuleBase" id="RU361218"/>
    </source>
</evidence>
<dbReference type="InterPro" id="IPR018499">
    <property type="entry name" value="Tetraspanin/Peripherin"/>
</dbReference>
<dbReference type="SUPFAM" id="SSF48652">
    <property type="entry name" value="Tetraspanin"/>
    <property type="match status" value="1"/>
</dbReference>
<dbReference type="OMA" id="DDINCAR"/>
<dbReference type="RefSeq" id="XP_055871321.1">
    <property type="nucleotide sequence ID" value="XM_056015346.1"/>
</dbReference>
<comment type="subcellular location">
    <subcellularLocation>
        <location evidence="1 6">Membrane</location>
        <topology evidence="1 6">Multi-pass membrane protein</topology>
    </subcellularLocation>
</comment>
<evidence type="ECO:0000256" key="5">
    <source>
        <dbReference type="ARBA" id="ARBA00023136"/>
    </source>
</evidence>
<dbReference type="Proteomes" id="UP001165740">
    <property type="component" value="Chromosome 17"/>
</dbReference>
<proteinExistence type="inferred from homology"/>
<keyword evidence="3 6" id="KW-0812">Transmembrane</keyword>
<dbReference type="PANTHER" id="PTHR19282:SF452">
    <property type="entry name" value="LD03691P"/>
    <property type="match status" value="1"/>
</dbReference>
<accession>A0A9W2Z8T0</accession>
<evidence type="ECO:0000256" key="3">
    <source>
        <dbReference type="ARBA" id="ARBA00022692"/>
    </source>
</evidence>
<dbReference type="PANTHER" id="PTHR19282">
    <property type="entry name" value="TETRASPANIN"/>
    <property type="match status" value="1"/>
</dbReference>
<dbReference type="Gene3D" id="1.10.1450.10">
    <property type="entry name" value="Tetraspanin"/>
    <property type="match status" value="1"/>
</dbReference>
<name>A0A9W2Z8T0_BIOGL</name>
<reference evidence="8" key="1">
    <citation type="submission" date="2025-08" db="UniProtKB">
        <authorList>
            <consortium name="RefSeq"/>
        </authorList>
    </citation>
    <scope>IDENTIFICATION</scope>
</reference>
<keyword evidence="7" id="KW-1185">Reference proteome</keyword>
<evidence type="ECO:0000256" key="1">
    <source>
        <dbReference type="ARBA" id="ARBA00004141"/>
    </source>
</evidence>
<feature type="transmembrane region" description="Helical" evidence="6">
    <location>
        <begin position="61"/>
        <end position="84"/>
    </location>
</feature>
<feature type="transmembrane region" description="Helical" evidence="6">
    <location>
        <begin position="9"/>
        <end position="33"/>
    </location>
</feature>
<protein>
    <recommendedName>
        <fullName evidence="6">Tetraspanin</fullName>
    </recommendedName>
</protein>
<dbReference type="PIRSF" id="PIRSF002419">
    <property type="entry name" value="Tetraspanin"/>
    <property type="match status" value="1"/>
</dbReference>